<keyword evidence="10" id="KW-1185">Reference proteome</keyword>
<keyword evidence="9" id="KW-0966">Cell projection</keyword>
<dbReference type="Pfam" id="PF22638">
    <property type="entry name" value="FlgK_D1"/>
    <property type="match status" value="1"/>
</dbReference>
<dbReference type="InterPro" id="IPR002371">
    <property type="entry name" value="FlgK"/>
</dbReference>
<dbReference type="EMBL" id="FXYH01000021">
    <property type="protein sequence ID" value="SMX49341.1"/>
    <property type="molecule type" value="Genomic_DNA"/>
</dbReference>
<dbReference type="AlphaFoldDB" id="A0A238L3F2"/>
<dbReference type="OrthoDB" id="7181295at2"/>
<dbReference type="PANTHER" id="PTHR30033:SF1">
    <property type="entry name" value="FLAGELLAR HOOK-ASSOCIATED PROTEIN 1"/>
    <property type="match status" value="1"/>
</dbReference>
<keyword evidence="9" id="KW-0282">Flagellum</keyword>
<dbReference type="RefSeq" id="WP_097806594.1">
    <property type="nucleotide sequence ID" value="NZ_FXYH01000021.1"/>
</dbReference>
<name>A0A238L3F2_9RHOB</name>
<protein>
    <recommendedName>
        <fullName evidence="4">Flagellar hook-associated protein 1</fullName>
    </recommendedName>
</protein>
<evidence type="ECO:0000259" key="8">
    <source>
        <dbReference type="Pfam" id="PF22638"/>
    </source>
</evidence>
<evidence type="ECO:0000256" key="6">
    <source>
        <dbReference type="ARBA" id="ARBA00023143"/>
    </source>
</evidence>
<keyword evidence="5" id="KW-0964">Secreted</keyword>
<dbReference type="Pfam" id="PF06429">
    <property type="entry name" value="Flg_bbr_C"/>
    <property type="match status" value="1"/>
</dbReference>
<dbReference type="GO" id="GO:0009424">
    <property type="term" value="C:bacterial-type flagellum hook"/>
    <property type="evidence" value="ECO:0007669"/>
    <property type="project" value="InterPro"/>
</dbReference>
<dbReference type="GO" id="GO:0005198">
    <property type="term" value="F:structural molecule activity"/>
    <property type="evidence" value="ECO:0007669"/>
    <property type="project" value="InterPro"/>
</dbReference>
<evidence type="ECO:0000256" key="5">
    <source>
        <dbReference type="ARBA" id="ARBA00022525"/>
    </source>
</evidence>
<dbReference type="PANTHER" id="PTHR30033">
    <property type="entry name" value="FLAGELLAR HOOK-ASSOCIATED PROTEIN 1"/>
    <property type="match status" value="1"/>
</dbReference>
<dbReference type="Proteomes" id="UP000220836">
    <property type="component" value="Unassembled WGS sequence"/>
</dbReference>
<sequence>MSLTGALYNAFSGLTANSRAAALVSTNISNATTEGYGRRELALTPGSLGTSGGVRIAGVIRHNDPVIIADRRVSDAELAYSNSMYTHSKQLETLVGESGSAGALATRVTAFENSLLSAATDPSSSQRLENVATSATSLTQSLHKLSTEIQQSRQAADTSIGQQVESLNIALGRLDAINDAVVKASSTGSDVATLYDERAVILDSISDIVPLRVVQRDRGAIALFTTNGATLLDGSPMEIGFETVNAIGPGMSLADGDLNGLTVNGLAMNSTSSGFFAGGSLAAQFEIRDQAAPESQAELDAIARDLIERLGPGGPDATLGATDPGLFTDAGTALDPLKEVGLAGRIELNSLVAPDSGSVWRLRDGLGAAVQGEVGEGRLLQSISEALNTSSIPSSATLPSVSRSFVNHISEFSSNAAGTRVRAENEHSFLSSQNTALSELEFSKGVDTDQELQRLMQIEQHFTANAKVMSVVDELMERLMSI</sequence>
<dbReference type="GO" id="GO:0005576">
    <property type="term" value="C:extracellular region"/>
    <property type="evidence" value="ECO:0007669"/>
    <property type="project" value="UniProtKB-SubCell"/>
</dbReference>
<reference evidence="9 10" key="1">
    <citation type="submission" date="2017-05" db="EMBL/GenBank/DDBJ databases">
        <authorList>
            <person name="Song R."/>
            <person name="Chenine A.L."/>
            <person name="Ruprecht R.M."/>
        </authorList>
    </citation>
    <scope>NUCLEOTIDE SEQUENCE [LARGE SCALE GENOMIC DNA]</scope>
    <source>
        <strain evidence="9 10">CECT 8663</strain>
    </source>
</reference>
<accession>A0A238L3F2</accession>
<dbReference type="NCBIfam" id="TIGR02492">
    <property type="entry name" value="flgK_ends"/>
    <property type="match status" value="1"/>
</dbReference>
<dbReference type="InterPro" id="IPR053927">
    <property type="entry name" value="FlgK_helical"/>
</dbReference>
<dbReference type="GO" id="GO:0044780">
    <property type="term" value="P:bacterial-type flagellum assembly"/>
    <property type="evidence" value="ECO:0007669"/>
    <property type="project" value="InterPro"/>
</dbReference>
<dbReference type="SUPFAM" id="SSF64518">
    <property type="entry name" value="Phase 1 flagellin"/>
    <property type="match status" value="1"/>
</dbReference>
<keyword evidence="9" id="KW-0969">Cilium</keyword>
<evidence type="ECO:0000259" key="7">
    <source>
        <dbReference type="Pfam" id="PF06429"/>
    </source>
</evidence>
<evidence type="ECO:0000256" key="2">
    <source>
        <dbReference type="ARBA" id="ARBA00004613"/>
    </source>
</evidence>
<gene>
    <name evidence="9" type="primary">flgK</name>
    <name evidence="9" type="ORF">PEV8663_04168</name>
</gene>
<dbReference type="InterPro" id="IPR010930">
    <property type="entry name" value="Flg_bb/hook_C_dom"/>
</dbReference>
<evidence type="ECO:0000256" key="3">
    <source>
        <dbReference type="ARBA" id="ARBA00009677"/>
    </source>
</evidence>
<evidence type="ECO:0000313" key="9">
    <source>
        <dbReference type="EMBL" id="SMX49341.1"/>
    </source>
</evidence>
<evidence type="ECO:0000256" key="1">
    <source>
        <dbReference type="ARBA" id="ARBA00004365"/>
    </source>
</evidence>
<organism evidence="9 10">
    <name type="scientific">Pelagimonas varians</name>
    <dbReference type="NCBI Taxonomy" id="696760"/>
    <lineage>
        <taxon>Bacteria</taxon>
        <taxon>Pseudomonadati</taxon>
        <taxon>Pseudomonadota</taxon>
        <taxon>Alphaproteobacteria</taxon>
        <taxon>Rhodobacterales</taxon>
        <taxon>Roseobacteraceae</taxon>
        <taxon>Pelagimonas</taxon>
    </lineage>
</organism>
<proteinExistence type="inferred from homology"/>
<feature type="domain" description="Flagellar basal-body/hook protein C-terminal" evidence="7">
    <location>
        <begin position="445"/>
        <end position="481"/>
    </location>
</feature>
<keyword evidence="6" id="KW-0975">Bacterial flagellum</keyword>
<evidence type="ECO:0000313" key="10">
    <source>
        <dbReference type="Proteomes" id="UP000220836"/>
    </source>
</evidence>
<comment type="similarity">
    <text evidence="3">Belongs to the flagella basal body rod proteins family.</text>
</comment>
<feature type="domain" description="Flagellar hook-associated protein FlgK helical" evidence="8">
    <location>
        <begin position="89"/>
        <end position="309"/>
    </location>
</feature>
<comment type="subcellular location">
    <subcellularLocation>
        <location evidence="1">Bacterial flagellum</location>
    </subcellularLocation>
    <subcellularLocation>
        <location evidence="2">Secreted</location>
    </subcellularLocation>
</comment>
<evidence type="ECO:0000256" key="4">
    <source>
        <dbReference type="ARBA" id="ARBA00016244"/>
    </source>
</evidence>